<organism evidence="2 3">
    <name type="scientific">Leptidea sinapis</name>
    <dbReference type="NCBI Taxonomy" id="189913"/>
    <lineage>
        <taxon>Eukaryota</taxon>
        <taxon>Metazoa</taxon>
        <taxon>Ecdysozoa</taxon>
        <taxon>Arthropoda</taxon>
        <taxon>Hexapoda</taxon>
        <taxon>Insecta</taxon>
        <taxon>Pterygota</taxon>
        <taxon>Neoptera</taxon>
        <taxon>Endopterygota</taxon>
        <taxon>Lepidoptera</taxon>
        <taxon>Glossata</taxon>
        <taxon>Ditrysia</taxon>
        <taxon>Papilionoidea</taxon>
        <taxon>Pieridae</taxon>
        <taxon>Dismorphiinae</taxon>
        <taxon>Leptidea</taxon>
    </lineage>
</organism>
<evidence type="ECO:0000313" key="3">
    <source>
        <dbReference type="Proteomes" id="UP000324832"/>
    </source>
</evidence>
<evidence type="ECO:0000256" key="1">
    <source>
        <dbReference type="SAM" id="SignalP"/>
    </source>
</evidence>
<reference evidence="2 3" key="1">
    <citation type="submission" date="2017-07" db="EMBL/GenBank/DDBJ databases">
        <authorList>
            <person name="Talla V."/>
            <person name="Backstrom N."/>
        </authorList>
    </citation>
    <scope>NUCLEOTIDE SEQUENCE [LARGE SCALE GENOMIC DNA]</scope>
</reference>
<keyword evidence="3" id="KW-1185">Reference proteome</keyword>
<dbReference type="Proteomes" id="UP000324832">
    <property type="component" value="Unassembled WGS sequence"/>
</dbReference>
<feature type="signal peptide" evidence="1">
    <location>
        <begin position="1"/>
        <end position="21"/>
    </location>
</feature>
<gene>
    <name evidence="2" type="ORF">LSINAPIS_LOCUS9186</name>
</gene>
<name>A0A5E4QKC3_9NEOP</name>
<accession>A0A5E4QKC3</accession>
<sequence>MSKYICIATILLLVQVQFLEAMNNPYTATRFPRDTSGERETVKRVPCITARGEFGKCISSVLCDRTPHIDDSDSDSKYCPHYMEVCCTQKDIIRLHDVPNH</sequence>
<dbReference type="AlphaFoldDB" id="A0A5E4QKC3"/>
<feature type="chain" id="PRO_5022915602" description="PPAF-2-like Clip domain-containing protein" evidence="1">
    <location>
        <begin position="22"/>
        <end position="101"/>
    </location>
</feature>
<proteinExistence type="predicted"/>
<dbReference type="EMBL" id="FZQP02003335">
    <property type="protein sequence ID" value="VVC98035.1"/>
    <property type="molecule type" value="Genomic_DNA"/>
</dbReference>
<evidence type="ECO:0008006" key="4">
    <source>
        <dbReference type="Google" id="ProtNLM"/>
    </source>
</evidence>
<evidence type="ECO:0000313" key="2">
    <source>
        <dbReference type="EMBL" id="VVC98035.1"/>
    </source>
</evidence>
<protein>
    <recommendedName>
        <fullName evidence="4">PPAF-2-like Clip domain-containing protein</fullName>
    </recommendedName>
</protein>
<keyword evidence="1" id="KW-0732">Signal</keyword>